<dbReference type="EMBL" id="JASAOK010000058">
    <property type="protein sequence ID" value="KAK6206003.1"/>
    <property type="molecule type" value="Genomic_DNA"/>
</dbReference>
<name>A0AAV9SS51_9PEZI</name>
<sequence>MSFLALAVPVTRDLIVLILLRLMTLVQVKEELHINQMILQINLF</sequence>
<reference evidence="2 3" key="1">
    <citation type="submission" date="2023-04" db="EMBL/GenBank/DDBJ databases">
        <title>Colletotrichum tabacum stain YC1 causing leaf anthracnose on Nicotiana tabacum(L.) cv.</title>
        <authorList>
            <person name="Ji Z."/>
            <person name="Wang M."/>
            <person name="Zhang J."/>
            <person name="Wang N."/>
            <person name="Zhou Z."/>
        </authorList>
    </citation>
    <scope>NUCLEOTIDE SEQUENCE [LARGE SCALE GENOMIC DNA]</scope>
    <source>
        <strain evidence="2 3">YC1</strain>
    </source>
</reference>
<gene>
    <name evidence="2" type="ORF">QIS74_13739</name>
    <name evidence="1" type="ORF">QIS74_13740</name>
</gene>
<protein>
    <submittedName>
        <fullName evidence="2">Uncharacterized protein</fullName>
    </submittedName>
</protein>
<dbReference type="EMBL" id="JASAOK010000057">
    <property type="protein sequence ID" value="KAK6206004.1"/>
    <property type="molecule type" value="Genomic_DNA"/>
</dbReference>
<organism evidence="2 3">
    <name type="scientific">Colletotrichum tabaci</name>
    <dbReference type="NCBI Taxonomy" id="1209068"/>
    <lineage>
        <taxon>Eukaryota</taxon>
        <taxon>Fungi</taxon>
        <taxon>Dikarya</taxon>
        <taxon>Ascomycota</taxon>
        <taxon>Pezizomycotina</taxon>
        <taxon>Sordariomycetes</taxon>
        <taxon>Hypocreomycetidae</taxon>
        <taxon>Glomerellales</taxon>
        <taxon>Glomerellaceae</taxon>
        <taxon>Colletotrichum</taxon>
        <taxon>Colletotrichum destructivum species complex</taxon>
    </lineage>
</organism>
<accession>A0AAV9SS51</accession>
<keyword evidence="3" id="KW-1185">Reference proteome</keyword>
<evidence type="ECO:0000313" key="3">
    <source>
        <dbReference type="Proteomes" id="UP001327957"/>
    </source>
</evidence>
<proteinExistence type="predicted"/>
<dbReference type="AlphaFoldDB" id="A0AAV9SS51"/>
<evidence type="ECO:0000313" key="1">
    <source>
        <dbReference type="EMBL" id="KAK6206003.1"/>
    </source>
</evidence>
<evidence type="ECO:0000313" key="2">
    <source>
        <dbReference type="EMBL" id="KAK6206004.1"/>
    </source>
</evidence>
<comment type="caution">
    <text evidence="2">The sequence shown here is derived from an EMBL/GenBank/DDBJ whole genome shotgun (WGS) entry which is preliminary data.</text>
</comment>
<dbReference type="Proteomes" id="UP001327957">
    <property type="component" value="Unassembled WGS sequence"/>
</dbReference>